<protein>
    <recommendedName>
        <fullName evidence="9">Haemolysin-type calcium binding-related domain-containing protein</fullName>
    </recommendedName>
</protein>
<dbReference type="InterPro" id="IPR050557">
    <property type="entry name" value="RTX_toxin/Mannuronan_C5-epim"/>
</dbReference>
<feature type="domain" description="Haemolysin-type calcium binding-related" evidence="9">
    <location>
        <begin position="2448"/>
        <end position="2488"/>
    </location>
</feature>
<feature type="domain" description="Haemolysin-type calcium binding-related" evidence="9">
    <location>
        <begin position="1698"/>
        <end position="1738"/>
    </location>
</feature>
<feature type="domain" description="Haemolysin-type calcium binding-related" evidence="9">
    <location>
        <begin position="2969"/>
        <end position="3008"/>
    </location>
</feature>
<feature type="domain" description="Haemolysin-type calcium binding-related" evidence="9">
    <location>
        <begin position="2622"/>
        <end position="2661"/>
    </location>
</feature>
<comment type="subcellular location">
    <subcellularLocation>
        <location evidence="1">Membrane</location>
    </subcellularLocation>
    <subcellularLocation>
        <location evidence="2">Secreted</location>
    </subcellularLocation>
</comment>
<keyword evidence="3" id="KW-0964">Secreted</keyword>
<evidence type="ECO:0000256" key="5">
    <source>
        <dbReference type="ARBA" id="ARBA00022737"/>
    </source>
</evidence>
<dbReference type="InterPro" id="IPR018247">
    <property type="entry name" value="EF_Hand_1_Ca_BS"/>
</dbReference>
<dbReference type="Proteomes" id="UP000838686">
    <property type="component" value="Unassembled WGS sequence"/>
</dbReference>
<dbReference type="EMBL" id="CAKMMF010000010">
    <property type="protein sequence ID" value="CAH1204400.1"/>
    <property type="molecule type" value="Genomic_DNA"/>
</dbReference>
<gene>
    <name evidence="10" type="ORF">PAECIP111893_02243</name>
</gene>
<proteinExistence type="predicted"/>
<feature type="region of interest" description="Disordered" evidence="8">
    <location>
        <begin position="3224"/>
        <end position="3269"/>
    </location>
</feature>
<dbReference type="InterPro" id="IPR010566">
    <property type="entry name" value="Haemolys_ca-bd"/>
</dbReference>
<feature type="region of interest" description="Disordered" evidence="8">
    <location>
        <begin position="2321"/>
        <end position="2399"/>
    </location>
</feature>
<keyword evidence="11" id="KW-1185">Reference proteome</keyword>
<dbReference type="InterPro" id="IPR003995">
    <property type="entry name" value="RTX_toxin_determinant-A"/>
</dbReference>
<dbReference type="InterPro" id="IPR018511">
    <property type="entry name" value="Hemolysin-typ_Ca-bd_CS"/>
</dbReference>
<evidence type="ECO:0000256" key="8">
    <source>
        <dbReference type="SAM" id="MobiDB-lite"/>
    </source>
</evidence>
<evidence type="ECO:0000256" key="1">
    <source>
        <dbReference type="ARBA" id="ARBA00004370"/>
    </source>
</evidence>
<dbReference type="InterPro" id="IPR011049">
    <property type="entry name" value="Serralysin-like_metalloprot_C"/>
</dbReference>
<feature type="domain" description="Haemolysin-type calcium binding-related" evidence="9">
    <location>
        <begin position="3335"/>
        <end position="3375"/>
    </location>
</feature>
<feature type="domain" description="Haemolysin-type calcium binding-related" evidence="9">
    <location>
        <begin position="2256"/>
        <end position="2296"/>
    </location>
</feature>
<evidence type="ECO:0000259" key="9">
    <source>
        <dbReference type="Pfam" id="PF06594"/>
    </source>
</evidence>
<feature type="region of interest" description="Disordered" evidence="8">
    <location>
        <begin position="1776"/>
        <end position="1799"/>
    </location>
</feature>
<dbReference type="PROSITE" id="PS00018">
    <property type="entry name" value="EF_HAND_1"/>
    <property type="match status" value="1"/>
</dbReference>
<feature type="domain" description="Haemolysin-type calcium binding-related" evidence="9">
    <location>
        <begin position="3875"/>
        <end position="3915"/>
    </location>
</feature>
<feature type="domain" description="Haemolysin-type calcium binding-related" evidence="9">
    <location>
        <begin position="3527"/>
        <end position="3567"/>
    </location>
</feature>
<reference evidence="10" key="1">
    <citation type="submission" date="2022-01" db="EMBL/GenBank/DDBJ databases">
        <authorList>
            <person name="Criscuolo A."/>
        </authorList>
    </citation>
    <scope>NUCLEOTIDE SEQUENCE</scope>
    <source>
        <strain evidence="10">CIP111893</strain>
    </source>
</reference>
<dbReference type="PANTHER" id="PTHR38340:SF1">
    <property type="entry name" value="S-LAYER PROTEIN"/>
    <property type="match status" value="1"/>
</dbReference>
<feature type="domain" description="Haemolysin-type calcium binding-related" evidence="9">
    <location>
        <begin position="3683"/>
        <end position="3723"/>
    </location>
</feature>
<feature type="domain" description="Haemolysin-type calcium binding-related" evidence="9">
    <location>
        <begin position="4067"/>
        <end position="4107"/>
    </location>
</feature>
<evidence type="ECO:0000256" key="2">
    <source>
        <dbReference type="ARBA" id="ARBA00004613"/>
    </source>
</evidence>
<comment type="caution">
    <text evidence="10">The sequence shown here is derived from an EMBL/GenBank/DDBJ whole genome shotgun (WGS) entry which is preliminary data.</text>
</comment>
<dbReference type="PANTHER" id="PTHR38340">
    <property type="entry name" value="S-LAYER PROTEIN"/>
    <property type="match status" value="1"/>
</dbReference>
<dbReference type="PROSITE" id="PS00330">
    <property type="entry name" value="HEMOLYSIN_CALCIUM"/>
    <property type="match status" value="38"/>
</dbReference>
<dbReference type="PRINTS" id="PR01488">
    <property type="entry name" value="RTXTOXINA"/>
</dbReference>
<evidence type="ECO:0000256" key="3">
    <source>
        <dbReference type="ARBA" id="ARBA00022525"/>
    </source>
</evidence>
<feature type="domain" description="Haemolysin-type calcium binding-related" evidence="9">
    <location>
        <begin position="4241"/>
        <end position="4281"/>
    </location>
</feature>
<evidence type="ECO:0000313" key="11">
    <source>
        <dbReference type="Proteomes" id="UP000838686"/>
    </source>
</evidence>
<organism evidence="10 11">
    <name type="scientific">Paenibacillus plantiphilus</name>
    <dbReference type="NCBI Taxonomy" id="2905650"/>
    <lineage>
        <taxon>Bacteria</taxon>
        <taxon>Bacillati</taxon>
        <taxon>Bacillota</taxon>
        <taxon>Bacilli</taxon>
        <taxon>Bacillales</taxon>
        <taxon>Paenibacillaceae</taxon>
        <taxon>Paenibacillus</taxon>
    </lineage>
</organism>
<feature type="domain" description="Haemolysin-type calcium binding-related" evidence="9">
    <location>
        <begin position="1542"/>
        <end position="1582"/>
    </location>
</feature>
<name>A0ABM9C821_9BACL</name>
<feature type="domain" description="Haemolysin-type calcium binding-related" evidence="9">
    <location>
        <begin position="2082"/>
        <end position="2122"/>
    </location>
</feature>
<dbReference type="InterPro" id="IPR001343">
    <property type="entry name" value="Hemolysn_Ca-bd"/>
</dbReference>
<evidence type="ECO:0000256" key="7">
    <source>
        <dbReference type="ARBA" id="ARBA00023136"/>
    </source>
</evidence>
<dbReference type="Pfam" id="PF06594">
    <property type="entry name" value="HCBP_related"/>
    <property type="match status" value="19"/>
</dbReference>
<dbReference type="Pfam" id="PF00353">
    <property type="entry name" value="HemolysinCabind"/>
    <property type="match status" value="34"/>
</dbReference>
<keyword evidence="6" id="KW-0843">Virulence</keyword>
<keyword evidence="5" id="KW-0677">Repeat</keyword>
<evidence type="ECO:0000313" key="10">
    <source>
        <dbReference type="EMBL" id="CAH1204400.1"/>
    </source>
</evidence>
<keyword evidence="4" id="KW-0800">Toxin</keyword>
<feature type="domain" description="Haemolysin-type calcium binding-related" evidence="9">
    <location>
        <begin position="984"/>
        <end position="1024"/>
    </location>
</feature>
<feature type="domain" description="Haemolysin-type calcium binding-related" evidence="9">
    <location>
        <begin position="1890"/>
        <end position="1930"/>
    </location>
</feature>
<dbReference type="Gene3D" id="2.150.10.10">
    <property type="entry name" value="Serralysin-like metalloprotease, C-terminal"/>
    <property type="match status" value="23"/>
</dbReference>
<feature type="domain" description="Haemolysin-type calcium binding-related" evidence="9">
    <location>
        <begin position="2777"/>
        <end position="2817"/>
    </location>
</feature>
<sequence length="4502" mass="477036">MITVDEIIDYVESWRSQNGIANTQSLTSEQLIKLANDVQGKVKQLSFESPVTGANIVPYSGKLGDYYAFQVAAGISKSTGKMLSYASDLQAGDLLNSEEFREALQRAAGSELLGDRIIDGPPKENGVRPSRYGVGDVLAIVDYVSKEAMLANAHGNVITLTAEAIHGSVWALTELPTLLEMPKVTSIEGVPKEQLLSRLEYFRGLGFSEEKALMGLREYLSVISKNNMSMVDIYISENKIIGVDTSKLTGRGGFNIPLGAERVTTIAELLTPISEADHRFRFPVKYELANPLIVSEMDSYTRMIVETMGQTPESGLKSKYSVLSEVAKYERVRGITHKAVGAFGGVLIVIDGINMVSEANEAYKAGNSELGNKIVRDWTLETAGGFANAALFMEIVAPFALTLGVSGGPLGIAAGIILELGAGIIGWTVGTEIGHFVSDLFGDLRSIFYTAEGMSSPLILDLDGDGVETTLLKDGINFDHDNNGFAEKSAWVGKDDGLLIRDVNGNGIIDNGNELFGNNTLMKNGAKAANGFAALADIDDNRDGKIDANDAAYSQLRIWKDVNSDGVINNGEILTLTDAGVVSIGTGYSSSNMVDAQGNEHRQIGAFTKADGTTAAMHDVWFKMDKMYSETNNPLAVTAEVLHLPDIKGFGDVHSLHQAMMRDGSGRLQTLVQQFASESDAGLRKQLVTTIIYAWSGVEGIDPNSRDINIGDARKLEALEQFFGEKFSQSGSRNPRMQAAALITNAFDKLSESVYTQLLAQTHLKQLYSKISFGWDASTSSARLDLSGAAAELLTLLSNDEQAGKDLLSQFIGNIQQLQVSGIVNFDTFRNVFIAKGPEYAQLIEVAGKVQLLGTHANDSLTGTDSSDAIWGLDGRDVIVGNGGHDSLYGDFDNSVFSGGDDTLYGGTGNDMLDGGAGNDKLYGGDSSDTSLSRTNGNDTYLFGRGYGQDTIIDYDGTVGNADVIKLKADVLPGDMTLRRNGNHLELTINGTSDKLTISNYFESGGKYVVESIRFADGTVWNAAIIKAAVRVVVGSESSETLMGYEDHDVLHGMGGDDTLYGNTGDDRLEGGTGNDQLYGHLGDDVLDGGAGYDTLYGGDSNDTSYTRANGNDTYVFGRGYDQDTIIDYDGTAVNADVIKLKADIAPEDVTLRRNGNHLVLSINGTSDKLTVTNYFESSGKYVVESVQFADGTVWDAAAVKAAVRVIVGSESSETLTGYEDHDILRGMGGDDMLYGNAGDDDLDGGSGNDTLYGQLGNDRLDGGMGNDTLYGHDGNDVLVGGSGNDTLYGGDSNDTSYTRANGNDTYVFGLGYGQDTIFDYDGTAGNADVIKMNADVAPSDVSLRRNGNHLELSINGTSDKLTVMNYFESSGKYVVESVQFADGTVWDAAAVKTAVRVVTGSESSETLTGYEDHDTLRGLGGDDTLYGNAGDDRLEGGSGNDQLHGQLGNDRLEGSYGNDTLYGYEGNDHLDGGTGNDTLYGGQSSDTSYARANGNDTYVFGLGYGQDTIIDYDGTIGNADRIKLRADVWPSDVSLRRNGLHLELSINGTSDKLTVSNYFVSNGTYVVESIQFADGTVWDAAAVKTAVRAIAGSELSETLTGYEDHDSLRGLGGEDKLYGSAGNDVLDGGAGNDTLYGGDNNDTSYTRANGNDTYIFGRGYGQDTIIDYDGTDGNADVIQFNADVLPGDVTLRRNGNHLELSINGTNDKLTVSNYFESSGKYVVESVQFADGTVWDAAAVKAAVRVVVGGESSETLTGYEGHDTLRGMGGDDMLYGNAGDDRLEGGNGNDTLYGQLGNDHLEGGTGNDTLYGHDGHDVLDGGIGNDTLYGGDSIDTSYTRANGNDTYVFGRGYGQDTIIDYDGTTGNADVIRLNAGIAPSDVTLRRNGNHLELSINGTSDKLTVTNYFESSGKYVVESVQFADGTVWDAAAVKTAVRAVTGSESSETLTGYEDHDVLRGLGGDDTLYGNAGDDRLVGGNGNDQLHGHLGNDRLEGGTGNDTLYGYEGNDVLDGGTGNDTLYGGDSSDASYARTNGNDTYVFGRGYGQDTIVDYDGTTGNADVIKFNADIAPEDVALRRNGNHLELSINGTSDKLTVSNYFESSGKSIVENVQFADGTVWNAAAVKAAVRTVTGSESSETLTGYEDHDVVRGLGGDDTLYGNAGDDRLEGGTGNDQLNGQLGNDVLDGGAGNDTLYGGESYDTSYTRANGNDTYVFGRGYGQDTIIDYDGTDGNADMIKLQADVLPGDVTLRRNGKHLELSINGTNDKLTVSNYFESSGKYVVESVQFADGTVWDAEAVRTAVRTVAGSEFSETLTGYEDHDTLRGMGGDDTLYGNAGDDRLEGGNGNDQLHGQFGNDHLEGGSGNDTLYGNDGNDVLDGGSGNDTLYGGDSSDTSYTRANGNDTYVFGRGYGQDTIIDYDGTSGNMDVIKLRADVLPDDVTLRRNGKHLELSINGTSDKLTVTNYFESSGKYMVESVQFADGTVWDAAAVKTAVLAVVGSEWSETLTGYEDQDVLRGLGGDDTLYGNAGDDRLEGGTGNDQLYGQLGHDVLDGGDGNDTLYGGDSNDTSYTRANGNDTYIFGRGYGQDTIIDYDGTTGNADVIKLNADIAPEDVALRRNGNHLELSINGTTDNLTVLNYFQSSGKYMVESVQFADGTVWDSTFISMNIVASPTSAATILNGTSNNDQLLGGAVQEIISGGAGNDLLDGGAGNDILYGGDSYDTSYTRANGNDTYVFGRGYGQDTIIDYDGTAENTDVIKLKADITPEDVTLRRNGKHLELSISGTNDKLTVSNYFESSGKYVVESLQFADGTVWNAAIVKATVRAVTGSESSETLTGYEDHDTLRGMGGDDTLYGYAGDDRLEGGSGYDQLYGHLGNDHLEGGTENDALFGNEGNDVLDGGAGNDVLYGGDSSDTSYSRANGNDTYIFGRGYGQDTIVDYDGTTGNADVIKLNVDVLPDDVSLRRNGKHLELSINGTSDKLTVTNYFESSGNYVVESVQFADGTVWNVGNVKAAVLAVVGSESSETLTGYEDHDVLRGLGGDDTLSGNAGDDRLEGGTGNDQLYGQLGNDVLDGGAGNDILYGGDSNDTSYSRANGSDTYIFGRGYGQDTIIDYDGTVENADVIKFNADVLPGDVMLRRNGNSLELSINGTSDKLTVANYFESSGKYVVESMQFADGTVWDAATVKAAVRVVVGSESSETLTGYEDHDILSGLGGDDTLYGNAGDDRLAGGDGNDQLNGQLGNDHLEGGTGNDTLSGHDGNDVLDGGSGNDTLYGGDSIDTSYTRANGNDVYVFGRGYGQDTIIDYDGTTGNADVIKFNADVASGDVTLRRNGNDLELSINGTNDKLTVAGYFVSSGKYMVESVQFADGTVWDAAAVKTAVRVVTGSESSETLTGYEDHDTLRGLGGDDTLYGNAGDDRLEGGSGNDQLHGQLGNDRLEGSYGNDTLFGHEGNDHLDGGAGNDTMYGGDSHDIFYTRANGNDTYVFGLGYGQDTIVDYDGTIGNADRIKLRADVWPSDVSLRRNGLHLELSINGTSDKLTVSNYFVSNGTYVVESIQFADGTVWDAAAVKTAVRAIAGSELSETLTGYEDHDSLRGLGGEDKLYGSAGNDVLDGGAGNDTLYGGDSNDISYTRANGNDTYVFGRGYGQDTIIDYDGTDGNTDVVKFNADVLPGDVTLRRNGNHLELSIHGTNDKLTVSNYFESSGKYVVESVQFADGTVWDAAAVKAAVRVVVGGEFSETLTGYEGHDTLRGMGGDDMLYGNAGDDRLEGGNGNDTLYGQLGNDHLEGGTGNDTLYGHDGHDVLDGGIGNDTLYGGDSYDTSYTRANGNDTYVFGRGYGQDTIIDYDGTTGNADVIRLNAGIAPSDVTLRRNGNHLELSINGTSDKLTVTNYFESSGKYVVESVQFADGTVWDAAAVKTAVRAVTGSESSETLTGYEDHDVLRGLGGDDTLYGNAGDDRLVGGNGNDQLYGHLGNDRLEGGTGNDTLYGYEGDDVLDGGTGNDTLFGGDSGDASYARTNGNDTYVFGRGYGQDTIIDYDGTTGNADVIKFNADIAPEDVALRRNGNHLELSINGTSDKLTVTNYFESSGKSIVENVQFADGTVWNAAAVKAAVRTVTGSESSETITGYEDHDVVRGLGGDDTLYGNAGDDRLEGGTGNDQLYGQLGNDVLDGGVGNDTLYGGESYDTSYTRANGNDTYVFGRGYGQDTIIDYDGTDGNADMIQLQADVLPEDVTLRRNGKHLELSISGTSDKLTVSNYFDSSGKYVVESVQFADGTVWDAAAVRTAVRSVTGSESSETLTGYEDHDTLLGLGGDDTLFGNAGDDRLEGGNGNDQLHGQLGNDHLEGGSGLDTLYGHDGNDILDGGAGNDLLYGGLGDDHYYFGLGYGQDTIVDSDASSNNTDTVTISGNPLDLIFNEVGTDLIIARNGTTDQLKIKDWKSGASNQTEIFQTTTGSRIFNTQVEQLIQGMAAFTSSTGMGWSNAAQQKPEEVKIVLAQYWSTN</sequence>
<evidence type="ECO:0000256" key="4">
    <source>
        <dbReference type="ARBA" id="ARBA00022656"/>
    </source>
</evidence>
<feature type="domain" description="Haemolysin-type calcium binding-related" evidence="9">
    <location>
        <begin position="3144"/>
        <end position="3184"/>
    </location>
</feature>
<dbReference type="SUPFAM" id="SSF51120">
    <property type="entry name" value="beta-Roll"/>
    <property type="match status" value="20"/>
</dbReference>
<keyword evidence="7" id="KW-0472">Membrane</keyword>
<feature type="domain" description="Haemolysin-type calcium binding-related" evidence="9">
    <location>
        <begin position="1158"/>
        <end position="1198"/>
    </location>
</feature>
<accession>A0ABM9C821</accession>
<dbReference type="PRINTS" id="PR00313">
    <property type="entry name" value="CABNDNGRPT"/>
</dbReference>
<feature type="domain" description="Haemolysin-type calcium binding-related" evidence="9">
    <location>
        <begin position="1350"/>
        <end position="1390"/>
    </location>
</feature>
<evidence type="ECO:0000256" key="6">
    <source>
        <dbReference type="ARBA" id="ARBA00023026"/>
    </source>
</evidence>